<dbReference type="GeneID" id="19321190"/>
<proteinExistence type="predicted"/>
<evidence type="ECO:0000256" key="4">
    <source>
        <dbReference type="ARBA" id="ARBA00023136"/>
    </source>
</evidence>
<dbReference type="GO" id="GO:0016020">
    <property type="term" value="C:membrane"/>
    <property type="evidence" value="ECO:0007669"/>
    <property type="project" value="UniProtKB-SubCell"/>
</dbReference>
<dbReference type="PANTHER" id="PTHR37451:SF4">
    <property type="entry name" value="MARVEL DOMAIN-CONTAINING PROTEIN"/>
    <property type="match status" value="1"/>
</dbReference>
<organism evidence="7 8">
    <name type="scientific">Phaeoacremonium minimum (strain UCR-PA7)</name>
    <name type="common">Esca disease fungus</name>
    <name type="synonym">Togninia minima</name>
    <dbReference type="NCBI Taxonomy" id="1286976"/>
    <lineage>
        <taxon>Eukaryota</taxon>
        <taxon>Fungi</taxon>
        <taxon>Dikarya</taxon>
        <taxon>Ascomycota</taxon>
        <taxon>Pezizomycotina</taxon>
        <taxon>Sordariomycetes</taxon>
        <taxon>Sordariomycetidae</taxon>
        <taxon>Togniniales</taxon>
        <taxon>Togniniaceae</taxon>
        <taxon>Phaeoacremonium</taxon>
    </lineage>
</organism>
<dbReference type="PANTHER" id="PTHR37451">
    <property type="entry name" value="MARVEL DOMAIN"/>
    <property type="match status" value="1"/>
</dbReference>
<dbReference type="HOGENOM" id="CLU_077756_0_0_1"/>
<evidence type="ECO:0000256" key="2">
    <source>
        <dbReference type="ARBA" id="ARBA00022692"/>
    </source>
</evidence>
<keyword evidence="2 5" id="KW-0812">Transmembrane</keyword>
<feature type="transmembrane region" description="Helical" evidence="5">
    <location>
        <begin position="31"/>
        <end position="52"/>
    </location>
</feature>
<keyword evidence="4 5" id="KW-0472">Membrane</keyword>
<dbReference type="KEGG" id="tmn:UCRPA7_1075"/>
<feature type="transmembrane region" description="Helical" evidence="5">
    <location>
        <begin position="64"/>
        <end position="88"/>
    </location>
</feature>
<evidence type="ECO:0000259" key="6">
    <source>
        <dbReference type="Pfam" id="PF01284"/>
    </source>
</evidence>
<keyword evidence="3 5" id="KW-1133">Transmembrane helix</keyword>
<dbReference type="EMBL" id="KB932833">
    <property type="protein sequence ID" value="EOO03414.1"/>
    <property type="molecule type" value="Genomic_DNA"/>
</dbReference>
<feature type="transmembrane region" description="Helical" evidence="5">
    <location>
        <begin position="94"/>
        <end position="115"/>
    </location>
</feature>
<evidence type="ECO:0000256" key="5">
    <source>
        <dbReference type="SAM" id="Phobius"/>
    </source>
</evidence>
<dbReference type="eggNOG" id="ENOG502SYWK">
    <property type="taxonomic scope" value="Eukaryota"/>
</dbReference>
<dbReference type="Proteomes" id="UP000014074">
    <property type="component" value="Unassembled WGS sequence"/>
</dbReference>
<reference evidence="8" key="1">
    <citation type="journal article" date="2013" name="Genome Announc.">
        <title>Draft genome sequence of the ascomycete Phaeoacremonium aleophilum strain UCR-PA7, a causal agent of the esca disease complex in grapevines.</title>
        <authorList>
            <person name="Blanco-Ulate B."/>
            <person name="Rolshausen P."/>
            <person name="Cantu D."/>
        </authorList>
    </citation>
    <scope>NUCLEOTIDE SEQUENCE [LARGE SCALE GENOMIC DNA]</scope>
    <source>
        <strain evidence="8">UCR-PA7</strain>
    </source>
</reference>
<evidence type="ECO:0000256" key="3">
    <source>
        <dbReference type="ARBA" id="ARBA00022989"/>
    </source>
</evidence>
<evidence type="ECO:0000313" key="7">
    <source>
        <dbReference type="EMBL" id="EOO03414.1"/>
    </source>
</evidence>
<dbReference type="Pfam" id="PF01284">
    <property type="entry name" value="MARVEL"/>
    <property type="match status" value="1"/>
</dbReference>
<comment type="subcellular location">
    <subcellularLocation>
        <location evidence="1">Membrane</location>
        <topology evidence="1">Multi-pass membrane protein</topology>
    </subcellularLocation>
</comment>
<gene>
    <name evidence="7" type="ORF">UCRPA7_1075</name>
</gene>
<feature type="transmembrane region" description="Helical" evidence="5">
    <location>
        <begin position="159"/>
        <end position="178"/>
    </location>
</feature>
<evidence type="ECO:0000313" key="8">
    <source>
        <dbReference type="Proteomes" id="UP000014074"/>
    </source>
</evidence>
<evidence type="ECO:0000256" key="1">
    <source>
        <dbReference type="ARBA" id="ARBA00004141"/>
    </source>
</evidence>
<dbReference type="InterPro" id="IPR008253">
    <property type="entry name" value="Marvel"/>
</dbReference>
<dbReference type="OrthoDB" id="5325022at2759"/>
<keyword evidence="8" id="KW-1185">Reference proteome</keyword>
<accession>R8BVU8</accession>
<dbReference type="RefSeq" id="XP_007911856.1">
    <property type="nucleotide sequence ID" value="XM_007913665.1"/>
</dbReference>
<name>R8BVU8_PHAM7</name>
<protein>
    <recommendedName>
        <fullName evidence="6">MARVEL domain-containing protein</fullName>
    </recommendedName>
</protein>
<dbReference type="AlphaFoldDB" id="R8BVU8"/>
<sequence>MPLDTKRNFWTLKSEDGHSRSHIPPQPLWTFFIRIAQLVLAIIIVGLTGYATDTFGTTTALDGLAFSFFLFAWTLLFLGWLLISTFFFPIAYNYWAHVAAEGLTVVLWLAGWAVLAHNASDLAKAEKYLGSYSGYSDYLPNDVKSEINKTKRAIDCVKAAAGLGALEWLLFIVTLVFFGTSNTYNPE</sequence>
<feature type="domain" description="MARVEL" evidence="6">
    <location>
        <begin position="30"/>
        <end position="177"/>
    </location>
</feature>